<evidence type="ECO:0000259" key="1">
    <source>
        <dbReference type="Pfam" id="PF05194"/>
    </source>
</evidence>
<proteinExistence type="predicted"/>
<protein>
    <recommendedName>
        <fullName evidence="1">Urease accessory protein UreE C-terminal domain-containing protein</fullName>
    </recommendedName>
</protein>
<gene>
    <name evidence="2" type="ORF">BGE01nite_03800</name>
</gene>
<dbReference type="GO" id="GO:0065003">
    <property type="term" value="P:protein-containing complex assembly"/>
    <property type="evidence" value="ECO:0007669"/>
    <property type="project" value="InterPro"/>
</dbReference>
<accession>A0A512M2X7</accession>
<name>A0A512M2X7_9BACT</name>
<dbReference type="InterPro" id="IPR007864">
    <property type="entry name" value="UreE_C_dom"/>
</dbReference>
<reference evidence="2 3" key="1">
    <citation type="submission" date="2019-07" db="EMBL/GenBank/DDBJ databases">
        <title>Whole genome shotgun sequence of Brevifollis gellanilyticus NBRC 108608.</title>
        <authorList>
            <person name="Hosoyama A."/>
            <person name="Uohara A."/>
            <person name="Ohji S."/>
            <person name="Ichikawa N."/>
        </authorList>
    </citation>
    <scope>NUCLEOTIDE SEQUENCE [LARGE SCALE GENOMIC DNA]</scope>
    <source>
        <strain evidence="2 3">NBRC 108608</strain>
    </source>
</reference>
<dbReference type="Proteomes" id="UP000321577">
    <property type="component" value="Unassembled WGS sequence"/>
</dbReference>
<dbReference type="GO" id="GO:0019627">
    <property type="term" value="P:urea metabolic process"/>
    <property type="evidence" value="ECO:0007669"/>
    <property type="project" value="InterPro"/>
</dbReference>
<organism evidence="2 3">
    <name type="scientific">Brevifollis gellanilyticus</name>
    <dbReference type="NCBI Taxonomy" id="748831"/>
    <lineage>
        <taxon>Bacteria</taxon>
        <taxon>Pseudomonadati</taxon>
        <taxon>Verrucomicrobiota</taxon>
        <taxon>Verrucomicrobiia</taxon>
        <taxon>Verrucomicrobiales</taxon>
        <taxon>Verrucomicrobiaceae</taxon>
    </lineage>
</organism>
<dbReference type="OrthoDB" id="193268at2"/>
<sequence>MILVTRMLLDCSPRPAAEQVELMAERRLFLKRRWRGVAADGTEFGFDLASRLKHGGVIHQTPEADYIVHQEPELVYQIRPSSADEAALMGWKIGNLHLGVQIIDGVIRITHDVAVLQLCEREGWAFEEISVIFNPLRVTAHAP</sequence>
<feature type="domain" description="Urease accessory protein UreE C-terminal" evidence="1">
    <location>
        <begin position="74"/>
        <end position="136"/>
    </location>
</feature>
<dbReference type="Pfam" id="PF05194">
    <property type="entry name" value="UreE_C"/>
    <property type="match status" value="1"/>
</dbReference>
<dbReference type="SUPFAM" id="SSF69737">
    <property type="entry name" value="Urease metallochaperone UreE, C-terminal domain"/>
    <property type="match status" value="1"/>
</dbReference>
<dbReference type="EMBL" id="BKAG01000002">
    <property type="protein sequence ID" value="GEP41089.1"/>
    <property type="molecule type" value="Genomic_DNA"/>
</dbReference>
<dbReference type="AlphaFoldDB" id="A0A512M2X7"/>
<evidence type="ECO:0000313" key="2">
    <source>
        <dbReference type="EMBL" id="GEP41089.1"/>
    </source>
</evidence>
<dbReference type="GO" id="GO:0016151">
    <property type="term" value="F:nickel cation binding"/>
    <property type="evidence" value="ECO:0007669"/>
    <property type="project" value="InterPro"/>
</dbReference>
<keyword evidence="3" id="KW-1185">Reference proteome</keyword>
<dbReference type="Gene3D" id="3.30.70.790">
    <property type="entry name" value="UreE, C-terminal domain"/>
    <property type="match status" value="1"/>
</dbReference>
<evidence type="ECO:0000313" key="3">
    <source>
        <dbReference type="Proteomes" id="UP000321577"/>
    </source>
</evidence>
<comment type="caution">
    <text evidence="2">The sequence shown here is derived from an EMBL/GenBank/DDBJ whole genome shotgun (WGS) entry which is preliminary data.</text>
</comment>